<dbReference type="InterPro" id="IPR000873">
    <property type="entry name" value="AMP-dep_synth/lig_dom"/>
</dbReference>
<keyword evidence="10" id="KW-1185">Reference proteome</keyword>
<dbReference type="PANTHER" id="PTHR43767:SF8">
    <property type="entry name" value="LONG-CHAIN-FATTY-ACID--COA LIGASE"/>
    <property type="match status" value="1"/>
</dbReference>
<dbReference type="InterPro" id="IPR025110">
    <property type="entry name" value="AMP-bd_C"/>
</dbReference>
<evidence type="ECO:0000313" key="10">
    <source>
        <dbReference type="Proteomes" id="UP000070371"/>
    </source>
</evidence>
<dbReference type="AlphaFoldDB" id="A0A126V0Q1"/>
<dbReference type="Gene3D" id="3.40.50.12780">
    <property type="entry name" value="N-terminal domain of ligase-like"/>
    <property type="match status" value="1"/>
</dbReference>
<name>A0A126V0Q1_9RHOB</name>
<dbReference type="KEGG" id="hat:RC74_12065"/>
<evidence type="ECO:0000256" key="4">
    <source>
        <dbReference type="ARBA" id="ARBA00026121"/>
    </source>
</evidence>
<dbReference type="PANTHER" id="PTHR43767">
    <property type="entry name" value="LONG-CHAIN-FATTY-ACID--COA LIGASE"/>
    <property type="match status" value="1"/>
</dbReference>
<dbReference type="STRING" id="1579316.RC74_12065"/>
<dbReference type="Pfam" id="PF13193">
    <property type="entry name" value="AMP-binding_C"/>
    <property type="match status" value="1"/>
</dbReference>
<organism evidence="9 10">
    <name type="scientific">Falsihalocynthiibacter arcticus</name>
    <dbReference type="NCBI Taxonomy" id="1579316"/>
    <lineage>
        <taxon>Bacteria</taxon>
        <taxon>Pseudomonadati</taxon>
        <taxon>Pseudomonadota</taxon>
        <taxon>Alphaproteobacteria</taxon>
        <taxon>Rhodobacterales</taxon>
        <taxon>Roseobacteraceae</taxon>
        <taxon>Falsihalocynthiibacter</taxon>
    </lineage>
</organism>
<dbReference type="Proteomes" id="UP000070371">
    <property type="component" value="Chromosome"/>
</dbReference>
<dbReference type="InterPro" id="IPR045851">
    <property type="entry name" value="AMP-bd_C_sf"/>
</dbReference>
<evidence type="ECO:0000256" key="6">
    <source>
        <dbReference type="ARBA" id="ARBA00042773"/>
    </source>
</evidence>
<dbReference type="InterPro" id="IPR042099">
    <property type="entry name" value="ANL_N_sf"/>
</dbReference>
<dbReference type="EC" id="6.2.1.3" evidence="4"/>
<evidence type="ECO:0000256" key="1">
    <source>
        <dbReference type="ARBA" id="ARBA00004170"/>
    </source>
</evidence>
<feature type="domain" description="AMP-binding enzyme C-terminal" evidence="8">
    <location>
        <begin position="348"/>
        <end position="421"/>
    </location>
</feature>
<evidence type="ECO:0000256" key="2">
    <source>
        <dbReference type="ARBA" id="ARBA00005005"/>
    </source>
</evidence>
<dbReference type="GO" id="GO:0016020">
    <property type="term" value="C:membrane"/>
    <property type="evidence" value="ECO:0007669"/>
    <property type="project" value="UniProtKB-SubCell"/>
</dbReference>
<reference evidence="9 10" key="1">
    <citation type="submission" date="2016-02" db="EMBL/GenBank/DDBJ databases">
        <title>Complete genome sequence of Halocynthiibacter arcticus PAMC 20958t from arctic marine sediment.</title>
        <authorList>
            <person name="Lee Y.M."/>
            <person name="Baek K."/>
            <person name="Lee H.K."/>
            <person name="Shin S.C."/>
        </authorList>
    </citation>
    <scope>NUCLEOTIDE SEQUENCE [LARGE SCALE GENOMIC DNA]</scope>
    <source>
        <strain evidence="9">PAMC 20958</strain>
    </source>
</reference>
<proteinExistence type="predicted"/>
<dbReference type="EMBL" id="CP014327">
    <property type="protein sequence ID" value="AML51902.1"/>
    <property type="molecule type" value="Genomic_DNA"/>
</dbReference>
<protein>
    <recommendedName>
        <fullName evidence="5">Long-chain-fatty-acid--CoA ligase</fullName>
        <ecNumber evidence="4">6.2.1.3</ecNumber>
    </recommendedName>
    <alternativeName>
        <fullName evidence="6">Long-chain acyl-CoA synthetase</fullName>
    </alternativeName>
</protein>
<evidence type="ECO:0000259" key="8">
    <source>
        <dbReference type="Pfam" id="PF13193"/>
    </source>
</evidence>
<dbReference type="Pfam" id="PF00501">
    <property type="entry name" value="AMP-binding"/>
    <property type="match status" value="1"/>
</dbReference>
<comment type="pathway">
    <text evidence="2">Lipid metabolism; fatty acid beta-oxidation.</text>
</comment>
<sequence>MFNYGELCDVFWRGSRGDVIVCCENIENFARAMIALDGAVEAVCALNPDLPQGDIKVILSKRDFTCVVTDLPIASRKVFDDAGLVCLDVNDLKSETGNLDREAVSTAWLVPTSGTTSTPKLVLHSLVTLAHTALKSSEVVDDPQVLALFYDVTRFAGYQVFFQALLGGHTLVFPGLTGPMNARVSFCADAGVTHISATATLWRKILMCPASKNLPLQQITLGGEAADQPVLDALRKAFPDARITHIYASTEAGVGMSVSDGKAGFPFKFSEKTFNGVRISLRDSRLFICSNSAAHSYAGEGQIVNDEGWVDTGDIVLVEGGRFYIIGRESGVLNVGGDKVVPEQVRHVLLEHDLVSDAVVYGKKNPFTGTLVVADVKLLAGTDKESAKRDLEFFLKKKLSSAQRPRVLRFVDDIEVNQTGKVVHKK</sequence>
<comment type="subcellular location">
    <subcellularLocation>
        <location evidence="1">Membrane</location>
        <topology evidence="1">Peripheral membrane protein</topology>
    </subcellularLocation>
</comment>
<dbReference type="InterPro" id="IPR050237">
    <property type="entry name" value="ATP-dep_AMP-bd_enzyme"/>
</dbReference>
<evidence type="ECO:0000313" key="9">
    <source>
        <dbReference type="EMBL" id="AML51902.1"/>
    </source>
</evidence>
<gene>
    <name evidence="9" type="ORF">RC74_12065</name>
</gene>
<keyword evidence="3" id="KW-0436">Ligase</keyword>
<evidence type="ECO:0000259" key="7">
    <source>
        <dbReference type="Pfam" id="PF00501"/>
    </source>
</evidence>
<dbReference type="Gene3D" id="3.30.300.30">
    <property type="match status" value="1"/>
</dbReference>
<accession>A0A126V0Q1</accession>
<evidence type="ECO:0000256" key="5">
    <source>
        <dbReference type="ARBA" id="ARBA00039545"/>
    </source>
</evidence>
<feature type="domain" description="AMP-dependent synthetase/ligase" evidence="7">
    <location>
        <begin position="18"/>
        <end position="258"/>
    </location>
</feature>
<evidence type="ECO:0000256" key="3">
    <source>
        <dbReference type="ARBA" id="ARBA00022598"/>
    </source>
</evidence>
<dbReference type="GO" id="GO:0004467">
    <property type="term" value="F:long-chain fatty acid-CoA ligase activity"/>
    <property type="evidence" value="ECO:0007669"/>
    <property type="project" value="UniProtKB-EC"/>
</dbReference>
<dbReference type="SUPFAM" id="SSF56801">
    <property type="entry name" value="Acetyl-CoA synthetase-like"/>
    <property type="match status" value="1"/>
</dbReference>